<comment type="caution">
    <text evidence="1">The sequence shown here is derived from an EMBL/GenBank/DDBJ whole genome shotgun (WGS) entry which is preliminary data.</text>
</comment>
<dbReference type="Proteomes" id="UP000248134">
    <property type="component" value="Unassembled WGS sequence"/>
</dbReference>
<dbReference type="Pfam" id="PF20012">
    <property type="entry name" value="GAP1-N1"/>
    <property type="match status" value="1"/>
</dbReference>
<name>A0A323UML8_RHOPL</name>
<evidence type="ECO:0000313" key="2">
    <source>
        <dbReference type="Proteomes" id="UP000248134"/>
    </source>
</evidence>
<dbReference type="EMBL" id="QKQS01000010">
    <property type="protein sequence ID" value="PZA12840.1"/>
    <property type="molecule type" value="Genomic_DNA"/>
</dbReference>
<sequence length="676" mass="73984">MVDGRPVSGFEIQQTLHGYGEGHRLLAGSVSLPPRDMRTMLILSDSSGGGAKLPIDGYLTGYPLAESAKYVLARTWPAPEMKRPGCVWTHSLVIDFADVTSLSSASTVLRLFVRPDPATRESYERPLRVAGLTPPDSGRLNTDVADGLLGALYGSPGSKIVGGLDAGLNEDMVLRVWMQQWPRLRRSFRFCTFTASDRSTQSDSFDLQLVPNASSIPRLRGANLVTPGETTRAPELDPLVKDLLHPDVEGLRQFLRECGVEVSEGRGAMRPLCTVFAFVRGRATDAGAALTALDVLDRSRAVTARRSVVGRVAQEIETADKAGFLMVVDEVRSELELDDLLAARVGAELWRREPASFVAALAESDSLSRATSAALMRIDASELMRGIALHPETAPAIAKRREDLLTAEGFWTIPGIDVARTIGSCGDRSENLIASLISSSVSVLPSTVEQFEGRKIIRALEQVGSFSGRNRAEPWLQMLQKHTQDLVDALRSRELKFAPAISQLAHSVDPGDVYCDDRGDPWYDALSGMKGELTAEEDIQLAAFLLARALGRQSSDPAALMRLSLRKVHSALAVGEMPSAGWRMLRNELPLVMPWQEWDRCGRVRSAVGAKFVDRNLNVVDFVDLVEDPELWRQVAADTLHVWGGWKYLKQVQRRLEAEGTSDAGGRKSLALRSIL</sequence>
<evidence type="ECO:0000313" key="1">
    <source>
        <dbReference type="EMBL" id="PZA12840.1"/>
    </source>
</evidence>
<reference evidence="1 2" key="1">
    <citation type="submission" date="2018-06" db="EMBL/GenBank/DDBJ databases">
        <title>Draft Whole-Genome Sequence of the purple photosynthetic bacterium Rhodospeudomonas palustris XCP.</title>
        <authorList>
            <person name="Rayyan A."/>
            <person name="Meyer T.E."/>
            <person name="Kyndt J.A."/>
        </authorList>
    </citation>
    <scope>NUCLEOTIDE SEQUENCE [LARGE SCALE GENOMIC DNA]</scope>
    <source>
        <strain evidence="1 2">XCP</strain>
    </source>
</reference>
<dbReference type="AlphaFoldDB" id="A0A323UML8"/>
<gene>
    <name evidence="1" type="ORF">DNX69_06535</name>
</gene>
<dbReference type="RefSeq" id="WP_133255976.1">
    <property type="nucleotide sequence ID" value="NZ_QKQS01000010.1"/>
</dbReference>
<accession>A0A323UML8</accession>
<dbReference type="OrthoDB" id="7058344at2"/>
<protein>
    <submittedName>
        <fullName evidence="1">Uncharacterized protein</fullName>
    </submittedName>
</protein>
<proteinExistence type="predicted"/>
<organism evidence="1 2">
    <name type="scientific">Rhodopseudomonas palustris</name>
    <dbReference type="NCBI Taxonomy" id="1076"/>
    <lineage>
        <taxon>Bacteria</taxon>
        <taxon>Pseudomonadati</taxon>
        <taxon>Pseudomonadota</taxon>
        <taxon>Alphaproteobacteria</taxon>
        <taxon>Hyphomicrobiales</taxon>
        <taxon>Nitrobacteraceae</taxon>
        <taxon>Rhodopseudomonas</taxon>
    </lineage>
</organism>